<dbReference type="Proteomes" id="UP001054857">
    <property type="component" value="Unassembled WGS sequence"/>
</dbReference>
<dbReference type="AlphaFoldDB" id="A0AAD3DU88"/>
<dbReference type="PANTHER" id="PTHR43312:SF1">
    <property type="entry name" value="NADP-DEPENDENT OXIDOREDUCTASE DOMAIN-CONTAINING PROTEIN"/>
    <property type="match status" value="1"/>
</dbReference>
<dbReference type="CDD" id="cd19098">
    <property type="entry name" value="AKR_unchar"/>
    <property type="match status" value="1"/>
</dbReference>
<dbReference type="InterPro" id="IPR036812">
    <property type="entry name" value="NAD(P)_OxRdtase_dom_sf"/>
</dbReference>
<dbReference type="EMBL" id="BMAR01000015">
    <property type="protein sequence ID" value="GFR46752.1"/>
    <property type="molecule type" value="Genomic_DNA"/>
</dbReference>
<dbReference type="SUPFAM" id="SSF51430">
    <property type="entry name" value="NAD(P)-linked oxidoreductase"/>
    <property type="match status" value="1"/>
</dbReference>
<proteinExistence type="predicted"/>
<gene>
    <name evidence="3" type="ORF">Agub_g8377</name>
</gene>
<accession>A0AAD3DU88</accession>
<dbReference type="Pfam" id="PF00248">
    <property type="entry name" value="Aldo_ket_red"/>
    <property type="match status" value="1"/>
</dbReference>
<sequence>MLPTAPLASHKAAQAQKLTNARRSACKPFICLAAPSSSSTTSMQQQHQEQQQPRPASWVPQISPEARGPFLGVPDVPLLGLGLAALGRPGYINLGHGGDLGAGKSVADMRAHCASVLDEARRLGIRYYDAARSYGRAEEFLASWLGGQQGEQGQDQGGQRGESLLVGSKWGYRYTADWQVDTGGQPHEVKDHSCDHLRLQAGQTEALLGPYLRLYQIHSATLESGVLDAADVLSELAALKRSRGWKIGLSLSGVHQAATLHKALQVRCPGDGSRLFDCVQATYNLLEQSAGPALAEAHAAGLSVIVKEGLANGRLTHRNTDPRFAPRLGALQRVADKYGSTVDAVALAALLLQPFRPLVLSGAACGRQLRDNAGALELAGRLQPEDVSRLQSELLQPPEQYWADRSALAWN</sequence>
<name>A0AAD3DU88_9CHLO</name>
<evidence type="ECO:0000313" key="3">
    <source>
        <dbReference type="EMBL" id="GFR46752.1"/>
    </source>
</evidence>
<dbReference type="Gene3D" id="3.20.20.100">
    <property type="entry name" value="NADP-dependent oxidoreductase domain"/>
    <property type="match status" value="1"/>
</dbReference>
<dbReference type="InterPro" id="IPR053135">
    <property type="entry name" value="AKR2_Oxidoreductase"/>
</dbReference>
<dbReference type="InterPro" id="IPR023210">
    <property type="entry name" value="NADP_OxRdtase_dom"/>
</dbReference>
<feature type="region of interest" description="Disordered" evidence="1">
    <location>
        <begin position="37"/>
        <end position="60"/>
    </location>
</feature>
<keyword evidence="4" id="KW-1185">Reference proteome</keyword>
<reference evidence="3 4" key="1">
    <citation type="journal article" date="2021" name="Sci. Rep.">
        <title>Genome sequencing of the multicellular alga Astrephomene provides insights into convergent evolution of germ-soma differentiation.</title>
        <authorList>
            <person name="Yamashita S."/>
            <person name="Yamamoto K."/>
            <person name="Matsuzaki R."/>
            <person name="Suzuki S."/>
            <person name="Yamaguchi H."/>
            <person name="Hirooka S."/>
            <person name="Minakuchi Y."/>
            <person name="Miyagishima S."/>
            <person name="Kawachi M."/>
            <person name="Toyoda A."/>
            <person name="Nozaki H."/>
        </authorList>
    </citation>
    <scope>NUCLEOTIDE SEQUENCE [LARGE SCALE GENOMIC DNA]</scope>
    <source>
        <strain evidence="3 4">NIES-4017</strain>
    </source>
</reference>
<organism evidence="3 4">
    <name type="scientific">Astrephomene gubernaculifera</name>
    <dbReference type="NCBI Taxonomy" id="47775"/>
    <lineage>
        <taxon>Eukaryota</taxon>
        <taxon>Viridiplantae</taxon>
        <taxon>Chlorophyta</taxon>
        <taxon>core chlorophytes</taxon>
        <taxon>Chlorophyceae</taxon>
        <taxon>CS clade</taxon>
        <taxon>Chlamydomonadales</taxon>
        <taxon>Astrephomenaceae</taxon>
        <taxon>Astrephomene</taxon>
    </lineage>
</organism>
<dbReference type="PANTHER" id="PTHR43312">
    <property type="entry name" value="D-THREO-ALDOSE 1-DEHYDROGENASE"/>
    <property type="match status" value="1"/>
</dbReference>
<evidence type="ECO:0000313" key="4">
    <source>
        <dbReference type="Proteomes" id="UP001054857"/>
    </source>
</evidence>
<feature type="domain" description="NADP-dependent oxidoreductase" evidence="2">
    <location>
        <begin position="112"/>
        <end position="392"/>
    </location>
</feature>
<feature type="compositionally biased region" description="Low complexity" evidence="1">
    <location>
        <begin position="37"/>
        <end position="52"/>
    </location>
</feature>
<evidence type="ECO:0000256" key="1">
    <source>
        <dbReference type="SAM" id="MobiDB-lite"/>
    </source>
</evidence>
<protein>
    <recommendedName>
        <fullName evidence="2">NADP-dependent oxidoreductase domain-containing protein</fullName>
    </recommendedName>
</protein>
<comment type="caution">
    <text evidence="3">The sequence shown here is derived from an EMBL/GenBank/DDBJ whole genome shotgun (WGS) entry which is preliminary data.</text>
</comment>
<evidence type="ECO:0000259" key="2">
    <source>
        <dbReference type="Pfam" id="PF00248"/>
    </source>
</evidence>